<dbReference type="GO" id="GO:0045335">
    <property type="term" value="C:phagocytic vesicle"/>
    <property type="evidence" value="ECO:0007005"/>
    <property type="project" value="dictyBase"/>
</dbReference>
<name>Q54BI7_DICDI</name>
<sequence>MNKLNNKVAIITGGSDGIGKETCKIIAREIGTIVIGCRNKQKGEVAAKEISSHTGNSNIIILDLDLSKQNSVKSFVNEFNKLNLPLDLLINNAGVMCPPFSITQDGYSFQIATNHFGPFLLTNLLLKNLEKSENPRILVLTSDRFKDADLSLILNDKINVESEANYNQLKDYSLSKCCNLLFTKELQRKLIEKGSKIVVNSINPGKVQTSLQRDFTGILKVAFSLMPNFIFTPIQVASKECAKVALGTDPSLNGIKGSYFNIGVLTETPRQFNSIEISKKLWDITSKFTNISNDLVLK</sequence>
<dbReference type="KEGG" id="ddi:DDB_G0293604"/>
<dbReference type="SMR" id="Q54BI7"/>
<gene>
    <name evidence="3" type="ORF">DDB_G0293604</name>
</gene>
<dbReference type="PhylomeDB" id="Q54BI7"/>
<dbReference type="STRING" id="44689.Q54BI7"/>
<proteinExistence type="inferred from homology"/>
<evidence type="ECO:0000256" key="1">
    <source>
        <dbReference type="ARBA" id="ARBA00006484"/>
    </source>
</evidence>
<dbReference type="PANTHER" id="PTHR24320:SF152">
    <property type="entry name" value="SHORT-CHAIN DEHYDROGENASE_REDUCTASE FAMILY PROTEIN"/>
    <property type="match status" value="1"/>
</dbReference>
<dbReference type="HOGENOM" id="CLU_010194_44_0_1"/>
<dbReference type="eggNOG" id="KOG1208">
    <property type="taxonomic scope" value="Eukaryota"/>
</dbReference>
<dbReference type="Reactome" id="R-DDI-5365859">
    <property type="pathway name" value="RA biosynthesis pathway"/>
</dbReference>
<dbReference type="VEuPathDB" id="AmoebaDB:DDB_G0293604"/>
<organism evidence="3 4">
    <name type="scientific">Dictyostelium discoideum</name>
    <name type="common">Social amoeba</name>
    <dbReference type="NCBI Taxonomy" id="44689"/>
    <lineage>
        <taxon>Eukaryota</taxon>
        <taxon>Amoebozoa</taxon>
        <taxon>Evosea</taxon>
        <taxon>Eumycetozoa</taxon>
        <taxon>Dictyostelia</taxon>
        <taxon>Dictyosteliales</taxon>
        <taxon>Dictyosteliaceae</taxon>
        <taxon>Dictyostelium</taxon>
    </lineage>
</organism>
<evidence type="ECO:0000313" key="3">
    <source>
        <dbReference type="EMBL" id="EAL60614.1"/>
    </source>
</evidence>
<keyword evidence="4" id="KW-1185">Reference proteome</keyword>
<dbReference type="Gene3D" id="3.40.50.720">
    <property type="entry name" value="NAD(P)-binding Rossmann-like Domain"/>
    <property type="match status" value="1"/>
</dbReference>
<dbReference type="PRINTS" id="PR00081">
    <property type="entry name" value="GDHRDH"/>
</dbReference>
<dbReference type="Pfam" id="PF00106">
    <property type="entry name" value="adh_short"/>
    <property type="match status" value="1"/>
</dbReference>
<dbReference type="GO" id="GO:0016491">
    <property type="term" value="F:oxidoreductase activity"/>
    <property type="evidence" value="ECO:0007669"/>
    <property type="project" value="UniProtKB-KW"/>
</dbReference>
<dbReference type="OMA" id="LMCATEP"/>
<dbReference type="dictyBase" id="DDB_G0293604"/>
<reference evidence="3 4" key="1">
    <citation type="journal article" date="2005" name="Nature">
        <title>The genome of the social amoeba Dictyostelium discoideum.</title>
        <authorList>
            <consortium name="The Dictyostelium discoideum Sequencing Consortium"/>
            <person name="Eichinger L."/>
            <person name="Pachebat J.A."/>
            <person name="Glockner G."/>
            <person name="Rajandream M.A."/>
            <person name="Sucgang R."/>
            <person name="Berriman M."/>
            <person name="Song J."/>
            <person name="Olsen R."/>
            <person name="Szafranski K."/>
            <person name="Xu Q."/>
            <person name="Tunggal B."/>
            <person name="Kummerfeld S."/>
            <person name="Madera M."/>
            <person name="Konfortov B.A."/>
            <person name="Rivero F."/>
            <person name="Bankier A.T."/>
            <person name="Lehmann R."/>
            <person name="Hamlin N."/>
            <person name="Davies R."/>
            <person name="Gaudet P."/>
            <person name="Fey P."/>
            <person name="Pilcher K."/>
            <person name="Chen G."/>
            <person name="Saunders D."/>
            <person name="Sodergren E."/>
            <person name="Davis P."/>
            <person name="Kerhornou A."/>
            <person name="Nie X."/>
            <person name="Hall N."/>
            <person name="Anjard C."/>
            <person name="Hemphill L."/>
            <person name="Bason N."/>
            <person name="Farbrother P."/>
            <person name="Desany B."/>
            <person name="Just E."/>
            <person name="Morio T."/>
            <person name="Rost R."/>
            <person name="Churcher C."/>
            <person name="Cooper J."/>
            <person name="Haydock S."/>
            <person name="van Driessche N."/>
            <person name="Cronin A."/>
            <person name="Goodhead I."/>
            <person name="Muzny D."/>
            <person name="Mourier T."/>
            <person name="Pain A."/>
            <person name="Lu M."/>
            <person name="Harper D."/>
            <person name="Lindsay R."/>
            <person name="Hauser H."/>
            <person name="James K."/>
            <person name="Quiles M."/>
            <person name="Madan Babu M."/>
            <person name="Saito T."/>
            <person name="Buchrieser C."/>
            <person name="Wardroper A."/>
            <person name="Felder M."/>
            <person name="Thangavelu M."/>
            <person name="Johnson D."/>
            <person name="Knights A."/>
            <person name="Loulseged H."/>
            <person name="Mungall K."/>
            <person name="Oliver K."/>
            <person name="Price C."/>
            <person name="Quail M.A."/>
            <person name="Urushihara H."/>
            <person name="Hernandez J."/>
            <person name="Rabbinowitsch E."/>
            <person name="Steffen D."/>
            <person name="Sanders M."/>
            <person name="Ma J."/>
            <person name="Kohara Y."/>
            <person name="Sharp S."/>
            <person name="Simmonds M."/>
            <person name="Spiegler S."/>
            <person name="Tivey A."/>
            <person name="Sugano S."/>
            <person name="White B."/>
            <person name="Walker D."/>
            <person name="Woodward J."/>
            <person name="Winckler T."/>
            <person name="Tanaka Y."/>
            <person name="Shaulsky G."/>
            <person name="Schleicher M."/>
            <person name="Weinstock G."/>
            <person name="Rosenthal A."/>
            <person name="Cox E.C."/>
            <person name="Chisholm R.L."/>
            <person name="Gibbs R."/>
            <person name="Loomis W.F."/>
            <person name="Platzer M."/>
            <person name="Kay R.R."/>
            <person name="Williams J."/>
            <person name="Dear P.H."/>
            <person name="Noegel A.A."/>
            <person name="Barrell B."/>
            <person name="Kuspa A."/>
        </authorList>
    </citation>
    <scope>NUCLEOTIDE SEQUENCE [LARGE SCALE GENOMIC DNA]</scope>
    <source>
        <strain evidence="3 4">AX4</strain>
    </source>
</reference>
<dbReference type="AlphaFoldDB" id="Q54BI7"/>
<dbReference type="InterPro" id="IPR002347">
    <property type="entry name" value="SDR_fam"/>
</dbReference>
<dbReference type="EMBL" id="AAFI02000218">
    <property type="protein sequence ID" value="EAL60614.1"/>
    <property type="molecule type" value="Genomic_DNA"/>
</dbReference>
<comment type="caution">
    <text evidence="3">The sequence shown here is derived from an EMBL/GenBank/DDBJ whole genome shotgun (WGS) entry which is preliminary data.</text>
</comment>
<protein>
    <submittedName>
        <fullName evidence="3">Short-chain dehydrogenase/reductase family protein</fullName>
    </submittedName>
</protein>
<dbReference type="GeneID" id="8629328"/>
<dbReference type="Proteomes" id="UP000002195">
    <property type="component" value="Unassembled WGS sequence"/>
</dbReference>
<evidence type="ECO:0000256" key="2">
    <source>
        <dbReference type="ARBA" id="ARBA00023002"/>
    </source>
</evidence>
<dbReference type="InParanoid" id="Q54BI7"/>
<comment type="similarity">
    <text evidence="1">Belongs to the short-chain dehydrogenases/reductases (SDR) family.</text>
</comment>
<evidence type="ECO:0000313" key="4">
    <source>
        <dbReference type="Proteomes" id="UP000002195"/>
    </source>
</evidence>
<dbReference type="FunCoup" id="Q54BI7">
    <property type="interactions" value="84"/>
</dbReference>
<accession>Q54BI7</accession>
<keyword evidence="2" id="KW-0560">Oxidoreductase</keyword>
<dbReference type="PANTHER" id="PTHR24320">
    <property type="entry name" value="RETINOL DEHYDROGENASE"/>
    <property type="match status" value="1"/>
</dbReference>
<dbReference type="InterPro" id="IPR036291">
    <property type="entry name" value="NAD(P)-bd_dom_sf"/>
</dbReference>
<dbReference type="SUPFAM" id="SSF51735">
    <property type="entry name" value="NAD(P)-binding Rossmann-fold domains"/>
    <property type="match status" value="1"/>
</dbReference>
<dbReference type="RefSeq" id="XP_629042.1">
    <property type="nucleotide sequence ID" value="XM_629040.1"/>
</dbReference>
<dbReference type="PaxDb" id="44689-DDB0238084"/>